<dbReference type="CDD" id="cd00075">
    <property type="entry name" value="HATPase"/>
    <property type="match status" value="1"/>
</dbReference>
<keyword evidence="4" id="KW-0597">Phosphoprotein</keyword>
<dbReference type="InterPro" id="IPR003594">
    <property type="entry name" value="HATPase_dom"/>
</dbReference>
<dbReference type="PRINTS" id="PR00344">
    <property type="entry name" value="BCTRLSENSOR"/>
</dbReference>
<evidence type="ECO:0000256" key="8">
    <source>
        <dbReference type="ARBA" id="ARBA00022989"/>
    </source>
</evidence>
<dbReference type="InterPro" id="IPR004358">
    <property type="entry name" value="Sig_transdc_His_kin-like_C"/>
</dbReference>
<dbReference type="PANTHER" id="PTHR45436:SF15">
    <property type="entry name" value="SENSOR HISTIDINE KINASE CUSS"/>
    <property type="match status" value="1"/>
</dbReference>
<keyword evidence="6 11" id="KW-0812">Transmembrane</keyword>
<dbReference type="Proteomes" id="UP000520198">
    <property type="component" value="Unassembled WGS sequence"/>
</dbReference>
<dbReference type="InterPro" id="IPR036890">
    <property type="entry name" value="HATPase_C_sf"/>
</dbReference>
<evidence type="ECO:0000256" key="9">
    <source>
        <dbReference type="ARBA" id="ARBA00023012"/>
    </source>
</evidence>
<evidence type="ECO:0000256" key="10">
    <source>
        <dbReference type="ARBA" id="ARBA00023136"/>
    </source>
</evidence>
<dbReference type="InterPro" id="IPR003661">
    <property type="entry name" value="HisK_dim/P_dom"/>
</dbReference>
<dbReference type="PROSITE" id="PS50885">
    <property type="entry name" value="HAMP"/>
    <property type="match status" value="1"/>
</dbReference>
<dbReference type="Gene3D" id="3.30.565.10">
    <property type="entry name" value="Histidine kinase-like ATPase, C-terminal domain"/>
    <property type="match status" value="1"/>
</dbReference>
<evidence type="ECO:0000256" key="6">
    <source>
        <dbReference type="ARBA" id="ARBA00022692"/>
    </source>
</evidence>
<evidence type="ECO:0000259" key="13">
    <source>
        <dbReference type="PROSITE" id="PS50885"/>
    </source>
</evidence>
<evidence type="ECO:0000313" key="14">
    <source>
        <dbReference type="EMBL" id="NVD40209.1"/>
    </source>
</evidence>
<dbReference type="PANTHER" id="PTHR45436">
    <property type="entry name" value="SENSOR HISTIDINE KINASE YKOH"/>
    <property type="match status" value="1"/>
</dbReference>
<dbReference type="RefSeq" id="WP_176353719.1">
    <property type="nucleotide sequence ID" value="NZ_JABWDU010000003.1"/>
</dbReference>
<gene>
    <name evidence="14" type="ORF">HT585_15180</name>
</gene>
<dbReference type="AlphaFoldDB" id="A0A7Y6Q705"/>
<dbReference type="InterPro" id="IPR036097">
    <property type="entry name" value="HisK_dim/P_sf"/>
</dbReference>
<dbReference type="EC" id="2.7.13.3" evidence="3"/>
<evidence type="ECO:0000313" key="15">
    <source>
        <dbReference type="Proteomes" id="UP000520198"/>
    </source>
</evidence>
<keyword evidence="8 11" id="KW-1133">Transmembrane helix</keyword>
<dbReference type="SMART" id="SM00387">
    <property type="entry name" value="HATPase_c"/>
    <property type="match status" value="1"/>
</dbReference>
<dbReference type="Pfam" id="PF00512">
    <property type="entry name" value="HisKA"/>
    <property type="match status" value="1"/>
</dbReference>
<keyword evidence="9" id="KW-0902">Two-component regulatory system</keyword>
<sequence length="445" mass="48182">MTTSANHSLKKRLIWHILTFQVLLLVAVIAGFMALLIRADLGGMILDAGSASIAASAVEVGPDQKLKLKDTPELRAMHAETPGFWFVVRNERGETVQSGPVPDAYRSIGEHLDRVTFADIRDGMAPYMLSAIARVVQTESGTYTVLTGGGRLWSASFAVFFLTNLLLLPIVLILVLIPAFAIPIIVRRAFASLAEVADHARSIDVDRRGARLPDGRVPGEVRPLVEAVNGALQRLDEGYERRQRFIMAAAHELRTPVAILQTRLEGMDFGPLRSRLLVDTARIAGLAEQLLDLERIDRDSAHFAPIDLVSLCRDVAADLAPLALSAGCDISFTHGPEQVRARGDAGALERAVTNLVRNAIEHAGGLISIHVERGGIIEVSDAGPGIPESERERIFEPFHRLQPRDHGAGLGLHLVSEIVSRHKGHISVVCAQTGGACFRMTLPAA</sequence>
<dbReference type="PROSITE" id="PS50109">
    <property type="entry name" value="HIS_KIN"/>
    <property type="match status" value="1"/>
</dbReference>
<organism evidence="14 15">
    <name type="scientific">Ensifer oleiphilus</name>
    <dbReference type="NCBI Taxonomy" id="2742698"/>
    <lineage>
        <taxon>Bacteria</taxon>
        <taxon>Pseudomonadati</taxon>
        <taxon>Pseudomonadota</taxon>
        <taxon>Alphaproteobacteria</taxon>
        <taxon>Hyphomicrobiales</taxon>
        <taxon>Rhizobiaceae</taxon>
        <taxon>Sinorhizobium/Ensifer group</taxon>
        <taxon>Ensifer</taxon>
    </lineage>
</organism>
<feature type="domain" description="Histidine kinase" evidence="12">
    <location>
        <begin position="248"/>
        <end position="445"/>
    </location>
</feature>
<keyword evidence="5" id="KW-0808">Transferase</keyword>
<dbReference type="SUPFAM" id="SSF55874">
    <property type="entry name" value="ATPase domain of HSP90 chaperone/DNA topoisomerase II/histidine kinase"/>
    <property type="match status" value="1"/>
</dbReference>
<dbReference type="Gene3D" id="1.10.287.130">
    <property type="match status" value="1"/>
</dbReference>
<keyword evidence="7 14" id="KW-0418">Kinase</keyword>
<feature type="transmembrane region" description="Helical" evidence="11">
    <location>
        <begin position="13"/>
        <end position="37"/>
    </location>
</feature>
<comment type="caution">
    <text evidence="14">The sequence shown here is derived from an EMBL/GenBank/DDBJ whole genome shotgun (WGS) entry which is preliminary data.</text>
</comment>
<feature type="transmembrane region" description="Helical" evidence="11">
    <location>
        <begin position="157"/>
        <end position="186"/>
    </location>
</feature>
<comment type="subcellular location">
    <subcellularLocation>
        <location evidence="2">Membrane</location>
        <topology evidence="2">Multi-pass membrane protein</topology>
    </subcellularLocation>
</comment>
<keyword evidence="15" id="KW-1185">Reference proteome</keyword>
<dbReference type="InterPro" id="IPR005467">
    <property type="entry name" value="His_kinase_dom"/>
</dbReference>
<evidence type="ECO:0000256" key="11">
    <source>
        <dbReference type="SAM" id="Phobius"/>
    </source>
</evidence>
<dbReference type="Pfam" id="PF02518">
    <property type="entry name" value="HATPase_c"/>
    <property type="match status" value="1"/>
</dbReference>
<dbReference type="CDD" id="cd00082">
    <property type="entry name" value="HisKA"/>
    <property type="match status" value="1"/>
</dbReference>
<dbReference type="GO" id="GO:0000155">
    <property type="term" value="F:phosphorelay sensor kinase activity"/>
    <property type="evidence" value="ECO:0007669"/>
    <property type="project" value="InterPro"/>
</dbReference>
<protein>
    <recommendedName>
        <fullName evidence="3">histidine kinase</fullName>
        <ecNumber evidence="3">2.7.13.3</ecNumber>
    </recommendedName>
</protein>
<dbReference type="SUPFAM" id="SSF47384">
    <property type="entry name" value="Homodimeric domain of signal transducing histidine kinase"/>
    <property type="match status" value="1"/>
</dbReference>
<dbReference type="EMBL" id="JABWDU010000003">
    <property type="protein sequence ID" value="NVD40209.1"/>
    <property type="molecule type" value="Genomic_DNA"/>
</dbReference>
<evidence type="ECO:0000256" key="4">
    <source>
        <dbReference type="ARBA" id="ARBA00022553"/>
    </source>
</evidence>
<proteinExistence type="predicted"/>
<comment type="catalytic activity">
    <reaction evidence="1">
        <text>ATP + protein L-histidine = ADP + protein N-phospho-L-histidine.</text>
        <dbReference type="EC" id="2.7.13.3"/>
    </reaction>
</comment>
<evidence type="ECO:0000256" key="3">
    <source>
        <dbReference type="ARBA" id="ARBA00012438"/>
    </source>
</evidence>
<dbReference type="InterPro" id="IPR003660">
    <property type="entry name" value="HAMP_dom"/>
</dbReference>
<feature type="domain" description="HAMP" evidence="13">
    <location>
        <begin position="187"/>
        <end position="240"/>
    </location>
</feature>
<evidence type="ECO:0000256" key="2">
    <source>
        <dbReference type="ARBA" id="ARBA00004141"/>
    </source>
</evidence>
<name>A0A7Y6Q705_9HYPH</name>
<evidence type="ECO:0000256" key="7">
    <source>
        <dbReference type="ARBA" id="ARBA00022777"/>
    </source>
</evidence>
<evidence type="ECO:0000256" key="5">
    <source>
        <dbReference type="ARBA" id="ARBA00022679"/>
    </source>
</evidence>
<keyword evidence="10 11" id="KW-0472">Membrane</keyword>
<accession>A0A7Y6Q705</accession>
<evidence type="ECO:0000259" key="12">
    <source>
        <dbReference type="PROSITE" id="PS50109"/>
    </source>
</evidence>
<reference evidence="14 15" key="1">
    <citation type="submission" date="2020-06" db="EMBL/GenBank/DDBJ databases">
        <authorList>
            <person name="Grouzdev D.S."/>
        </authorList>
    </citation>
    <scope>NUCLEOTIDE SEQUENCE [LARGE SCALE GENOMIC DNA]</scope>
    <source>
        <strain evidence="14 15">HO-A22</strain>
    </source>
</reference>
<dbReference type="GO" id="GO:0005886">
    <property type="term" value="C:plasma membrane"/>
    <property type="evidence" value="ECO:0007669"/>
    <property type="project" value="TreeGrafter"/>
</dbReference>
<dbReference type="SMART" id="SM00388">
    <property type="entry name" value="HisKA"/>
    <property type="match status" value="1"/>
</dbReference>
<evidence type="ECO:0000256" key="1">
    <source>
        <dbReference type="ARBA" id="ARBA00000085"/>
    </source>
</evidence>
<dbReference type="InterPro" id="IPR050428">
    <property type="entry name" value="TCS_sensor_his_kinase"/>
</dbReference>